<dbReference type="SUPFAM" id="SSF88697">
    <property type="entry name" value="PUA domain-like"/>
    <property type="match status" value="1"/>
</dbReference>
<reference evidence="14" key="1">
    <citation type="journal article" date="2019" name="Int. J. Syst. Evol. Microbiol.">
        <title>The Global Catalogue of Microorganisms (GCM) 10K type strain sequencing project: providing services to taxonomists for standard genome sequencing and annotation.</title>
        <authorList>
            <consortium name="The Broad Institute Genomics Platform"/>
            <consortium name="The Broad Institute Genome Sequencing Center for Infectious Disease"/>
            <person name="Wu L."/>
            <person name="Ma J."/>
        </authorList>
    </citation>
    <scope>NUCLEOTIDE SEQUENCE [LARGE SCALE GENOMIC DNA]</scope>
    <source>
        <strain evidence="14">CCUG 58938</strain>
    </source>
</reference>
<dbReference type="SUPFAM" id="SSF75217">
    <property type="entry name" value="alpha/beta knot"/>
    <property type="match status" value="1"/>
</dbReference>
<dbReference type="InterPro" id="IPR006700">
    <property type="entry name" value="RsmE"/>
</dbReference>
<dbReference type="NCBIfam" id="TIGR00046">
    <property type="entry name" value="RsmE family RNA methyltransferase"/>
    <property type="match status" value="1"/>
</dbReference>
<dbReference type="PANTHER" id="PTHR30027">
    <property type="entry name" value="RIBOSOMAL RNA SMALL SUBUNIT METHYLTRANSFERASE E"/>
    <property type="match status" value="1"/>
</dbReference>
<evidence type="ECO:0000256" key="9">
    <source>
        <dbReference type="ARBA" id="ARBA00047944"/>
    </source>
</evidence>
<organism evidence="13 14">
    <name type="scientific">Ohtaekwangia kribbensis</name>
    <dbReference type="NCBI Taxonomy" id="688913"/>
    <lineage>
        <taxon>Bacteria</taxon>
        <taxon>Pseudomonadati</taxon>
        <taxon>Bacteroidota</taxon>
        <taxon>Cytophagia</taxon>
        <taxon>Cytophagales</taxon>
        <taxon>Fulvivirgaceae</taxon>
        <taxon>Ohtaekwangia</taxon>
    </lineage>
</organism>
<dbReference type="Gene3D" id="2.40.240.20">
    <property type="entry name" value="Hypothetical PUA domain-like, domain 1"/>
    <property type="match status" value="1"/>
</dbReference>
<dbReference type="NCBIfam" id="NF008702">
    <property type="entry name" value="PRK11713.6-1"/>
    <property type="match status" value="1"/>
</dbReference>
<keyword evidence="14" id="KW-1185">Reference proteome</keyword>
<dbReference type="GO" id="GO:0032259">
    <property type="term" value="P:methylation"/>
    <property type="evidence" value="ECO:0007669"/>
    <property type="project" value="UniProtKB-KW"/>
</dbReference>
<comment type="catalytic activity">
    <reaction evidence="9 10">
        <text>uridine(1498) in 16S rRNA + S-adenosyl-L-methionine = N(3)-methyluridine(1498) in 16S rRNA + S-adenosyl-L-homocysteine + H(+)</text>
        <dbReference type="Rhea" id="RHEA:42920"/>
        <dbReference type="Rhea" id="RHEA-COMP:10283"/>
        <dbReference type="Rhea" id="RHEA-COMP:10284"/>
        <dbReference type="ChEBI" id="CHEBI:15378"/>
        <dbReference type="ChEBI" id="CHEBI:57856"/>
        <dbReference type="ChEBI" id="CHEBI:59789"/>
        <dbReference type="ChEBI" id="CHEBI:65315"/>
        <dbReference type="ChEBI" id="CHEBI:74502"/>
        <dbReference type="EC" id="2.1.1.193"/>
    </reaction>
</comment>
<sequence>MNLFYQPLIPQGISYLDADESRHCVKVLRHTVGDTLRITDGHGFFYDAVITKADDRQCTFRIAEKIAQPLRNFTVHIAISPTKNADRIEWFVEKAVEFGVDTISIVECENTERTYLKKERLEKVAISAMKQSLKATLPRIEGLLPFQDILGSNATQKFIAYVDQQNPDHLKNMATAGKDYVVLIGPEGDFSLDELNAALQNGFKKVSLGPSRLRTETAGLAACHILNLINN</sequence>
<feature type="domain" description="Ribosomal RNA small subunit methyltransferase E PUA-like" evidence="12">
    <location>
        <begin position="16"/>
        <end position="62"/>
    </location>
</feature>
<keyword evidence="5 10" id="KW-0489">Methyltransferase</keyword>
<evidence type="ECO:0000256" key="8">
    <source>
        <dbReference type="ARBA" id="ARBA00025699"/>
    </source>
</evidence>
<keyword evidence="3 10" id="KW-0963">Cytoplasm</keyword>
<evidence type="ECO:0000313" key="13">
    <source>
        <dbReference type="EMBL" id="MFD1001752.1"/>
    </source>
</evidence>
<keyword evidence="6 10" id="KW-0808">Transferase</keyword>
<proteinExistence type="inferred from homology"/>
<comment type="similarity">
    <text evidence="2 10">Belongs to the RNA methyltransferase RsmE family.</text>
</comment>
<evidence type="ECO:0000256" key="10">
    <source>
        <dbReference type="PIRNR" id="PIRNR015601"/>
    </source>
</evidence>
<protein>
    <recommendedName>
        <fullName evidence="10">Ribosomal RNA small subunit methyltransferase E</fullName>
        <ecNumber evidence="10">2.1.1.193</ecNumber>
    </recommendedName>
</protein>
<evidence type="ECO:0000256" key="7">
    <source>
        <dbReference type="ARBA" id="ARBA00022691"/>
    </source>
</evidence>
<dbReference type="InterPro" id="IPR029028">
    <property type="entry name" value="Alpha/beta_knot_MTases"/>
</dbReference>
<dbReference type="InterPro" id="IPR029026">
    <property type="entry name" value="tRNA_m1G_MTases_N"/>
</dbReference>
<evidence type="ECO:0000313" key="14">
    <source>
        <dbReference type="Proteomes" id="UP001597112"/>
    </source>
</evidence>
<dbReference type="CDD" id="cd18084">
    <property type="entry name" value="RsmE-like"/>
    <property type="match status" value="1"/>
</dbReference>
<evidence type="ECO:0000256" key="6">
    <source>
        <dbReference type="ARBA" id="ARBA00022679"/>
    </source>
</evidence>
<comment type="caution">
    <text evidence="13">The sequence shown here is derived from an EMBL/GenBank/DDBJ whole genome shotgun (WGS) entry which is preliminary data.</text>
</comment>
<dbReference type="GO" id="GO:0008168">
    <property type="term" value="F:methyltransferase activity"/>
    <property type="evidence" value="ECO:0007669"/>
    <property type="project" value="UniProtKB-KW"/>
</dbReference>
<evidence type="ECO:0000259" key="11">
    <source>
        <dbReference type="Pfam" id="PF04452"/>
    </source>
</evidence>
<evidence type="ECO:0000256" key="5">
    <source>
        <dbReference type="ARBA" id="ARBA00022603"/>
    </source>
</evidence>
<feature type="domain" description="Ribosomal RNA small subunit methyltransferase E methyltransferase" evidence="11">
    <location>
        <begin position="72"/>
        <end position="226"/>
    </location>
</feature>
<dbReference type="InterPro" id="IPR046886">
    <property type="entry name" value="RsmE_MTase_dom"/>
</dbReference>
<dbReference type="RefSeq" id="WP_377582016.1">
    <property type="nucleotide sequence ID" value="NZ_JBHTKA010000007.1"/>
</dbReference>
<dbReference type="InterPro" id="IPR046887">
    <property type="entry name" value="RsmE_PUA-like"/>
</dbReference>
<dbReference type="InterPro" id="IPR015947">
    <property type="entry name" value="PUA-like_sf"/>
</dbReference>
<keyword evidence="4 10" id="KW-0698">rRNA processing</keyword>
<dbReference type="PANTHER" id="PTHR30027:SF3">
    <property type="entry name" value="16S RRNA (URACIL(1498)-N(3))-METHYLTRANSFERASE"/>
    <property type="match status" value="1"/>
</dbReference>
<evidence type="ECO:0000256" key="4">
    <source>
        <dbReference type="ARBA" id="ARBA00022552"/>
    </source>
</evidence>
<accession>A0ABW3K6K2</accession>
<comment type="subcellular location">
    <subcellularLocation>
        <location evidence="1 10">Cytoplasm</location>
    </subcellularLocation>
</comment>
<dbReference type="Pfam" id="PF20260">
    <property type="entry name" value="PUA_4"/>
    <property type="match status" value="1"/>
</dbReference>
<dbReference type="EC" id="2.1.1.193" evidence="10"/>
<dbReference type="PIRSF" id="PIRSF015601">
    <property type="entry name" value="MTase_slr0722"/>
    <property type="match status" value="1"/>
</dbReference>
<evidence type="ECO:0000256" key="2">
    <source>
        <dbReference type="ARBA" id="ARBA00005528"/>
    </source>
</evidence>
<gene>
    <name evidence="13" type="ORF">ACFQ21_20650</name>
</gene>
<name>A0ABW3K6K2_9BACT</name>
<evidence type="ECO:0000259" key="12">
    <source>
        <dbReference type="Pfam" id="PF20260"/>
    </source>
</evidence>
<dbReference type="Proteomes" id="UP001597112">
    <property type="component" value="Unassembled WGS sequence"/>
</dbReference>
<evidence type="ECO:0000256" key="3">
    <source>
        <dbReference type="ARBA" id="ARBA00022490"/>
    </source>
</evidence>
<dbReference type="Gene3D" id="3.40.1280.10">
    <property type="match status" value="1"/>
</dbReference>
<dbReference type="EMBL" id="JBHTKA010000007">
    <property type="protein sequence ID" value="MFD1001752.1"/>
    <property type="molecule type" value="Genomic_DNA"/>
</dbReference>
<comment type="function">
    <text evidence="8 10">Specifically methylates the N3 position of the uracil ring of uridine 1498 (m3U1498) in 16S rRNA. Acts on the fully assembled 30S ribosomal subunit.</text>
</comment>
<keyword evidence="7 10" id="KW-0949">S-adenosyl-L-methionine</keyword>
<evidence type="ECO:0000256" key="1">
    <source>
        <dbReference type="ARBA" id="ARBA00004496"/>
    </source>
</evidence>
<dbReference type="Pfam" id="PF04452">
    <property type="entry name" value="Methyltrans_RNA"/>
    <property type="match status" value="1"/>
</dbReference>